<gene>
    <name evidence="1" type="ORF">PBAH0796_LOCUS30312</name>
</gene>
<dbReference type="AlphaFoldDB" id="A0A7S0B8N3"/>
<proteinExistence type="predicted"/>
<name>A0A7S0B8N3_9DINO</name>
<reference evidence="1" key="1">
    <citation type="submission" date="2021-01" db="EMBL/GenBank/DDBJ databases">
        <authorList>
            <person name="Corre E."/>
            <person name="Pelletier E."/>
            <person name="Niang G."/>
            <person name="Scheremetjew M."/>
            <person name="Finn R."/>
            <person name="Kale V."/>
            <person name="Holt S."/>
            <person name="Cochrane G."/>
            <person name="Meng A."/>
            <person name="Brown T."/>
            <person name="Cohen L."/>
        </authorList>
    </citation>
    <scope>NUCLEOTIDE SEQUENCE</scope>
    <source>
        <strain evidence="1">Pbaha01</strain>
    </source>
</reference>
<accession>A0A7S0B8N3</accession>
<protein>
    <submittedName>
        <fullName evidence="1">Uncharacterized protein</fullName>
    </submittedName>
</protein>
<sequence length="139" mass="15346">MASQQQTLAELGGDEPCSPVMLQFSYKRLQGALRDAQRAAFPSHADRWLELQHVDDLTRFLSRADNSVLSRSEVSKLGKALAAAQLAGHDARMDFTAPLKKSEEGVPDTLANAISDVQMFTRSLAKYGYRCRATAFLWG</sequence>
<dbReference type="EMBL" id="HBEG01049736">
    <property type="protein sequence ID" value="CAD8386624.1"/>
    <property type="molecule type" value="Transcribed_RNA"/>
</dbReference>
<organism evidence="1">
    <name type="scientific">Pyrodinium bahamense</name>
    <dbReference type="NCBI Taxonomy" id="73915"/>
    <lineage>
        <taxon>Eukaryota</taxon>
        <taxon>Sar</taxon>
        <taxon>Alveolata</taxon>
        <taxon>Dinophyceae</taxon>
        <taxon>Gonyaulacales</taxon>
        <taxon>Pyrocystaceae</taxon>
        <taxon>Pyrodinium</taxon>
    </lineage>
</organism>
<evidence type="ECO:0000313" key="1">
    <source>
        <dbReference type="EMBL" id="CAD8386624.1"/>
    </source>
</evidence>